<feature type="transmembrane region" description="Helical" evidence="1">
    <location>
        <begin position="78"/>
        <end position="105"/>
    </location>
</feature>
<protein>
    <recommendedName>
        <fullName evidence="4">DUF4386 domain-containing protein</fullName>
    </recommendedName>
</protein>
<name>A0ABQ1Q2P9_9ACTN</name>
<evidence type="ECO:0000313" key="3">
    <source>
        <dbReference type="Proteomes" id="UP000630594"/>
    </source>
</evidence>
<feature type="transmembrane region" description="Helical" evidence="1">
    <location>
        <begin position="167"/>
        <end position="187"/>
    </location>
</feature>
<dbReference type="InterPro" id="IPR025495">
    <property type="entry name" value="DUF4386"/>
</dbReference>
<evidence type="ECO:0008006" key="4">
    <source>
        <dbReference type="Google" id="ProtNLM"/>
    </source>
</evidence>
<reference evidence="3" key="1">
    <citation type="journal article" date="2019" name="Int. J. Syst. Evol. Microbiol.">
        <title>The Global Catalogue of Microorganisms (GCM) 10K type strain sequencing project: providing services to taxonomists for standard genome sequencing and annotation.</title>
        <authorList>
            <consortium name="The Broad Institute Genomics Platform"/>
            <consortium name="The Broad Institute Genome Sequencing Center for Infectious Disease"/>
            <person name="Wu L."/>
            <person name="Ma J."/>
        </authorList>
    </citation>
    <scope>NUCLEOTIDE SEQUENCE [LARGE SCALE GENOMIC DNA]</scope>
    <source>
        <strain evidence="3">CCM 7403</strain>
    </source>
</reference>
<evidence type="ECO:0000256" key="1">
    <source>
        <dbReference type="SAM" id="Phobius"/>
    </source>
</evidence>
<dbReference type="EMBL" id="BMCK01000001">
    <property type="protein sequence ID" value="GGD11691.1"/>
    <property type="molecule type" value="Genomic_DNA"/>
</dbReference>
<organism evidence="2 3">
    <name type="scientific">Nocardioides daphniae</name>
    <dbReference type="NCBI Taxonomy" id="402297"/>
    <lineage>
        <taxon>Bacteria</taxon>
        <taxon>Bacillati</taxon>
        <taxon>Actinomycetota</taxon>
        <taxon>Actinomycetes</taxon>
        <taxon>Propionibacteriales</taxon>
        <taxon>Nocardioidaceae</taxon>
        <taxon>Nocardioides</taxon>
    </lineage>
</organism>
<proteinExistence type="predicted"/>
<dbReference type="RefSeq" id="WP_229721400.1">
    <property type="nucleotide sequence ID" value="NZ_BMCK01000001.1"/>
</dbReference>
<feature type="transmembrane region" description="Helical" evidence="1">
    <location>
        <begin position="20"/>
        <end position="42"/>
    </location>
</feature>
<feature type="transmembrane region" description="Helical" evidence="1">
    <location>
        <begin position="112"/>
        <end position="131"/>
    </location>
</feature>
<sequence>MTAGVIAADPVTAPDLRTPAVVAGAALLVMAVLAPLGLLLALPAGHFGVAALVALTVAVLDVVAAVALLPVLATGGELWAWIAATLRVAYAAVFTVAGASLLAPVDEARFHAVWDAGLLVFGAHLLVAGAACVRSTLVPTWIGWLVVLAGAGYAFDAVVVAVGAESAFSLGAVTFVGEVVLLLWLLVRCGRQ</sequence>
<feature type="transmembrane region" description="Helical" evidence="1">
    <location>
        <begin position="137"/>
        <end position="155"/>
    </location>
</feature>
<keyword evidence="1" id="KW-0472">Membrane</keyword>
<dbReference type="Proteomes" id="UP000630594">
    <property type="component" value="Unassembled WGS sequence"/>
</dbReference>
<dbReference type="Pfam" id="PF14329">
    <property type="entry name" value="DUF4386"/>
    <property type="match status" value="1"/>
</dbReference>
<keyword evidence="3" id="KW-1185">Reference proteome</keyword>
<feature type="transmembrane region" description="Helical" evidence="1">
    <location>
        <begin position="49"/>
        <end position="72"/>
    </location>
</feature>
<keyword evidence="1" id="KW-1133">Transmembrane helix</keyword>
<evidence type="ECO:0000313" key="2">
    <source>
        <dbReference type="EMBL" id="GGD11691.1"/>
    </source>
</evidence>
<gene>
    <name evidence="2" type="ORF">GCM10007231_08170</name>
</gene>
<accession>A0ABQ1Q2P9</accession>
<keyword evidence="1" id="KW-0812">Transmembrane</keyword>
<comment type="caution">
    <text evidence="2">The sequence shown here is derived from an EMBL/GenBank/DDBJ whole genome shotgun (WGS) entry which is preliminary data.</text>
</comment>